<evidence type="ECO:0000256" key="6">
    <source>
        <dbReference type="ARBA" id="ARBA00023235"/>
    </source>
</evidence>
<dbReference type="GO" id="GO:0008270">
    <property type="term" value="F:zinc ion binding"/>
    <property type="evidence" value="ECO:0007669"/>
    <property type="project" value="InterPro"/>
</dbReference>
<sequence length="392" mass="42095">MFRLSGHVQRFAWGSHDRIPAILQQEPDGTPWAEYWLGTHPGGQAFLEDGVALQDYIAEHPHSVGAATEAAFGARLPYLIKILAASSPLSLQAHPSREQAEVGYARESLLGLPPNDPKRSYRDDWPKPEAIVALTPFDGLLGFRDPRQTAALFEGLGVAEELQSVIGPLRDRCPSPALQEVFLDVLSLDERRHLVDVVLAAAVNMLEAPGELGEFARTAVELDEHFPGDPGILAALLLNRFHLEPGQAVALEAGIMHAYLRGTGVEIMANSDNVMRGGLTQKHIDVDGLLTVVKFEAQEANLLVAEGSDGVYVYPTSFPEFELWLISPNEGSSVAVPRTDSGRIALVTSGTFTLVGDDGDHVLTSGQAVFIPADEQVVASGQGQMFLAASGA</sequence>
<dbReference type="CDD" id="cd07011">
    <property type="entry name" value="cupin_PMI_type_I_N"/>
    <property type="match status" value="1"/>
</dbReference>
<feature type="binding site" evidence="8">
    <location>
        <position position="257"/>
    </location>
    <ligand>
        <name>Zn(2+)</name>
        <dbReference type="ChEBI" id="CHEBI:29105"/>
    </ligand>
</feature>
<evidence type="ECO:0000256" key="3">
    <source>
        <dbReference type="ARBA" id="ARBA00011956"/>
    </source>
</evidence>
<dbReference type="EMBL" id="DYZF01000058">
    <property type="protein sequence ID" value="HJE50827.1"/>
    <property type="molecule type" value="Genomic_DNA"/>
</dbReference>
<dbReference type="EC" id="5.3.1.8" evidence="3"/>
<evidence type="ECO:0000313" key="11">
    <source>
        <dbReference type="Proteomes" id="UP000712713"/>
    </source>
</evidence>
<dbReference type="InterPro" id="IPR001250">
    <property type="entry name" value="Man6P_Isoase-1"/>
</dbReference>
<feature type="binding site" evidence="8">
    <location>
        <position position="94"/>
    </location>
    <ligand>
        <name>Zn(2+)</name>
        <dbReference type="ChEBI" id="CHEBI:29105"/>
    </ligand>
</feature>
<reference evidence="10" key="2">
    <citation type="submission" date="2021-09" db="EMBL/GenBank/DDBJ databases">
        <authorList>
            <person name="Gilroy R."/>
        </authorList>
    </citation>
    <scope>NUCLEOTIDE SEQUENCE</scope>
    <source>
        <strain evidence="10">ChiGjej3B3-7470</strain>
    </source>
</reference>
<evidence type="ECO:0000259" key="9">
    <source>
        <dbReference type="Pfam" id="PF20511"/>
    </source>
</evidence>
<comment type="caution">
    <text evidence="10">The sequence shown here is derived from an EMBL/GenBank/DDBJ whole genome shotgun (WGS) entry which is preliminary data.</text>
</comment>
<accession>A0A921JQ97</accession>
<evidence type="ECO:0000256" key="5">
    <source>
        <dbReference type="ARBA" id="ARBA00022833"/>
    </source>
</evidence>
<dbReference type="Proteomes" id="UP000712713">
    <property type="component" value="Unassembled WGS sequence"/>
</dbReference>
<feature type="active site" evidence="7">
    <location>
        <position position="276"/>
    </location>
</feature>
<organism evidence="10 11">
    <name type="scientific">Tessaracoccus flavescens</name>
    <dbReference type="NCBI Taxonomy" id="399497"/>
    <lineage>
        <taxon>Bacteria</taxon>
        <taxon>Bacillati</taxon>
        <taxon>Actinomycetota</taxon>
        <taxon>Actinomycetes</taxon>
        <taxon>Propionibacteriales</taxon>
        <taxon>Propionibacteriaceae</taxon>
        <taxon>Tessaracoccus</taxon>
    </lineage>
</organism>
<dbReference type="PRINTS" id="PR00714">
    <property type="entry name" value="MAN6PISMRASE"/>
</dbReference>
<evidence type="ECO:0000256" key="4">
    <source>
        <dbReference type="ARBA" id="ARBA00022723"/>
    </source>
</evidence>
<comment type="cofactor">
    <cofactor evidence="8">
        <name>Zn(2+)</name>
        <dbReference type="ChEBI" id="CHEBI:29105"/>
    </cofactor>
    <text evidence="8">Binds 1 zinc ion per subunit.</text>
</comment>
<dbReference type="GO" id="GO:0004476">
    <property type="term" value="F:mannose-6-phosphate isomerase activity"/>
    <property type="evidence" value="ECO:0007669"/>
    <property type="project" value="UniProtKB-EC"/>
</dbReference>
<gene>
    <name evidence="10" type="primary">manA</name>
    <name evidence="10" type="ORF">K8V15_02415</name>
</gene>
<comment type="similarity">
    <text evidence="2">Belongs to the mannose-6-phosphate isomerase type 1 family.</text>
</comment>
<dbReference type="InterPro" id="IPR046457">
    <property type="entry name" value="PMI_typeI_cat"/>
</dbReference>
<feature type="binding site" evidence="8">
    <location>
        <position position="129"/>
    </location>
    <ligand>
        <name>Zn(2+)</name>
        <dbReference type="ChEBI" id="CHEBI:29105"/>
    </ligand>
</feature>
<keyword evidence="6 10" id="KW-0413">Isomerase</keyword>
<dbReference type="GO" id="GO:0005829">
    <property type="term" value="C:cytosol"/>
    <property type="evidence" value="ECO:0007669"/>
    <property type="project" value="TreeGrafter"/>
</dbReference>
<dbReference type="InterPro" id="IPR011051">
    <property type="entry name" value="RmlC_Cupin_sf"/>
</dbReference>
<dbReference type="PANTHER" id="PTHR10309:SF0">
    <property type="entry name" value="MANNOSE-6-PHOSPHATE ISOMERASE"/>
    <property type="match status" value="1"/>
</dbReference>
<dbReference type="SUPFAM" id="SSF51182">
    <property type="entry name" value="RmlC-like cupins"/>
    <property type="match status" value="1"/>
</dbReference>
<protein>
    <recommendedName>
        <fullName evidence="3">mannose-6-phosphate isomerase</fullName>
        <ecNumber evidence="3">5.3.1.8</ecNumber>
    </recommendedName>
</protein>
<dbReference type="PIRSF" id="PIRSF001480">
    <property type="entry name" value="Mannose-6-phosphate_isomerase"/>
    <property type="match status" value="1"/>
</dbReference>
<feature type="domain" description="Phosphomannose isomerase type I catalytic" evidence="9">
    <location>
        <begin position="1"/>
        <end position="144"/>
    </location>
</feature>
<evidence type="ECO:0000313" key="10">
    <source>
        <dbReference type="EMBL" id="HJE50827.1"/>
    </source>
</evidence>
<dbReference type="Pfam" id="PF20511">
    <property type="entry name" value="PMI_typeI_cat"/>
    <property type="match status" value="1"/>
</dbReference>
<evidence type="ECO:0000256" key="1">
    <source>
        <dbReference type="ARBA" id="ARBA00000757"/>
    </source>
</evidence>
<evidence type="ECO:0000256" key="2">
    <source>
        <dbReference type="ARBA" id="ARBA00010772"/>
    </source>
</evidence>
<dbReference type="GO" id="GO:0005975">
    <property type="term" value="P:carbohydrate metabolic process"/>
    <property type="evidence" value="ECO:0007669"/>
    <property type="project" value="InterPro"/>
</dbReference>
<feature type="binding site" evidence="8">
    <location>
        <position position="92"/>
    </location>
    <ligand>
        <name>Zn(2+)</name>
        <dbReference type="ChEBI" id="CHEBI:29105"/>
    </ligand>
</feature>
<dbReference type="GO" id="GO:0009298">
    <property type="term" value="P:GDP-mannose biosynthetic process"/>
    <property type="evidence" value="ECO:0007669"/>
    <property type="project" value="InterPro"/>
</dbReference>
<dbReference type="AlphaFoldDB" id="A0A921JQ97"/>
<reference evidence="10" key="1">
    <citation type="journal article" date="2021" name="PeerJ">
        <title>Extensive microbial diversity within the chicken gut microbiome revealed by metagenomics and culture.</title>
        <authorList>
            <person name="Gilroy R."/>
            <person name="Ravi A."/>
            <person name="Getino M."/>
            <person name="Pursley I."/>
            <person name="Horton D.L."/>
            <person name="Alikhan N.F."/>
            <person name="Baker D."/>
            <person name="Gharbi K."/>
            <person name="Hall N."/>
            <person name="Watson M."/>
            <person name="Adriaenssens E.M."/>
            <person name="Foster-Nyarko E."/>
            <person name="Jarju S."/>
            <person name="Secka A."/>
            <person name="Antonio M."/>
            <person name="Oren A."/>
            <person name="Chaudhuri R.R."/>
            <person name="La Ragione R."/>
            <person name="Hildebrand F."/>
            <person name="Pallen M.J."/>
        </authorList>
    </citation>
    <scope>NUCLEOTIDE SEQUENCE</scope>
    <source>
        <strain evidence="10">ChiGjej3B3-7470</strain>
    </source>
</reference>
<dbReference type="NCBIfam" id="TIGR00218">
    <property type="entry name" value="manA"/>
    <property type="match status" value="1"/>
</dbReference>
<keyword evidence="4 8" id="KW-0479">Metal-binding</keyword>
<dbReference type="InterPro" id="IPR016305">
    <property type="entry name" value="Mannose-6-P_Isomerase"/>
</dbReference>
<dbReference type="Gene3D" id="2.60.120.10">
    <property type="entry name" value="Jelly Rolls"/>
    <property type="match status" value="2"/>
</dbReference>
<comment type="catalytic activity">
    <reaction evidence="1">
        <text>D-mannose 6-phosphate = D-fructose 6-phosphate</text>
        <dbReference type="Rhea" id="RHEA:12356"/>
        <dbReference type="ChEBI" id="CHEBI:58735"/>
        <dbReference type="ChEBI" id="CHEBI:61527"/>
        <dbReference type="EC" id="5.3.1.8"/>
    </reaction>
</comment>
<dbReference type="InterPro" id="IPR014710">
    <property type="entry name" value="RmlC-like_jellyroll"/>
</dbReference>
<keyword evidence="5 8" id="KW-0862">Zinc</keyword>
<evidence type="ECO:0000256" key="7">
    <source>
        <dbReference type="PIRSR" id="PIRSR001480-1"/>
    </source>
</evidence>
<dbReference type="PANTHER" id="PTHR10309">
    <property type="entry name" value="MANNOSE-6-PHOSPHATE ISOMERASE"/>
    <property type="match status" value="1"/>
</dbReference>
<dbReference type="Gene3D" id="1.10.441.10">
    <property type="entry name" value="Phosphomannose Isomerase, domain 2"/>
    <property type="match status" value="1"/>
</dbReference>
<proteinExistence type="inferred from homology"/>
<evidence type="ECO:0000256" key="8">
    <source>
        <dbReference type="PIRSR" id="PIRSR001480-2"/>
    </source>
</evidence>
<name>A0A921JQ97_9ACTN</name>